<keyword evidence="1" id="KW-0547">Nucleotide-binding</keyword>
<reference evidence="4" key="1">
    <citation type="submission" date="2016-11" db="EMBL/GenBank/DDBJ databases">
        <authorList>
            <person name="Varghese N."/>
            <person name="Submissions S."/>
        </authorList>
    </citation>
    <scope>NUCLEOTIDE SEQUENCE [LARGE SCALE GENOMIC DNA]</scope>
    <source>
        <strain evidence="4">DSM 27619</strain>
    </source>
</reference>
<dbReference type="GO" id="GO:0005737">
    <property type="term" value="C:cytoplasm"/>
    <property type="evidence" value="ECO:0007669"/>
    <property type="project" value="TreeGrafter"/>
</dbReference>
<dbReference type="InterPro" id="IPR013651">
    <property type="entry name" value="ATP-grasp_RimK-type"/>
</dbReference>
<dbReference type="EMBL" id="FQUT01000001">
    <property type="protein sequence ID" value="SHE66074.1"/>
    <property type="molecule type" value="Genomic_DNA"/>
</dbReference>
<dbReference type="GO" id="GO:0046872">
    <property type="term" value="F:metal ion binding"/>
    <property type="evidence" value="ECO:0007669"/>
    <property type="project" value="InterPro"/>
</dbReference>
<dbReference type="Pfam" id="PF21068">
    <property type="entry name" value="ATPgraspMvdD"/>
    <property type="match status" value="1"/>
</dbReference>
<dbReference type="GO" id="GO:0009432">
    <property type="term" value="P:SOS response"/>
    <property type="evidence" value="ECO:0007669"/>
    <property type="project" value="TreeGrafter"/>
</dbReference>
<evidence type="ECO:0000313" key="4">
    <source>
        <dbReference type="Proteomes" id="UP000184518"/>
    </source>
</evidence>
<dbReference type="PROSITE" id="PS50975">
    <property type="entry name" value="ATP_GRASP"/>
    <property type="match status" value="1"/>
</dbReference>
<dbReference type="PANTHER" id="PTHR21621:SF0">
    <property type="entry name" value="BETA-CITRYLGLUTAMATE SYNTHASE B-RELATED"/>
    <property type="match status" value="1"/>
</dbReference>
<name>A0A1M4VAT2_9FLAO</name>
<evidence type="ECO:0000259" key="2">
    <source>
        <dbReference type="PROSITE" id="PS50975"/>
    </source>
</evidence>
<dbReference type="PANTHER" id="PTHR21621">
    <property type="entry name" value="RIBOSOMAL PROTEIN S6 MODIFICATION PROTEIN"/>
    <property type="match status" value="1"/>
</dbReference>
<protein>
    <submittedName>
        <fullName evidence="3">RimK-like ATP-grasp domain-containing protein</fullName>
    </submittedName>
</protein>
<dbReference type="RefSeq" id="WP_083531581.1">
    <property type="nucleotide sequence ID" value="NZ_FQUT01000001.1"/>
</dbReference>
<evidence type="ECO:0000313" key="3">
    <source>
        <dbReference type="EMBL" id="SHE66074.1"/>
    </source>
</evidence>
<organism evidence="3 4">
    <name type="scientific">Chryseobacterium arachidis</name>
    <dbReference type="NCBI Taxonomy" id="1416778"/>
    <lineage>
        <taxon>Bacteria</taxon>
        <taxon>Pseudomonadati</taxon>
        <taxon>Bacteroidota</taxon>
        <taxon>Flavobacteriia</taxon>
        <taxon>Flavobacteriales</taxon>
        <taxon>Weeksellaceae</taxon>
        <taxon>Chryseobacterium group</taxon>
        <taxon>Chryseobacterium</taxon>
    </lineage>
</organism>
<dbReference type="Gene3D" id="3.30.470.20">
    <property type="entry name" value="ATP-grasp fold, B domain"/>
    <property type="match status" value="1"/>
</dbReference>
<keyword evidence="4" id="KW-1185">Reference proteome</keyword>
<sequence length="325" mass="37400">MMIRVLLLTNKTDVTTDFIVKRLKEERIEFYRLNTEELGDNVEVNFDFPEGNFKIFDKTTNIQINLLDIKAVYFRRPELRADNSELTRSENQFVRNEISYTLEGIYEILNSAYWLNSVKHIRNAENKIFQLLLAKNLGFRIAPSLITTNADSAMNFYRMNDEDCIIKPIRTGLISDEENEEAIIFTNKVNLDKNSAQRVAGCPTFFQKHIKKQGDIRVTVVGDKVFAAFIHSQDSDDSKVDWRISQNGLKHSICTLPVDVSAKCINLLKKLNLNFGAIDLILDEMGNYIFLEINPNGQWAWIERLLGLNVSGAIVNLLKNKIDER</sequence>
<dbReference type="SUPFAM" id="SSF56059">
    <property type="entry name" value="Glutathione synthetase ATP-binding domain-like"/>
    <property type="match status" value="1"/>
</dbReference>
<gene>
    <name evidence="3" type="ORF">SAMN05443633_101721</name>
</gene>
<dbReference type="InterPro" id="IPR011761">
    <property type="entry name" value="ATP-grasp"/>
</dbReference>
<evidence type="ECO:0000256" key="1">
    <source>
        <dbReference type="PROSITE-ProRule" id="PRU00409"/>
    </source>
</evidence>
<dbReference type="GO" id="GO:0018169">
    <property type="term" value="F:ribosomal S6-glutamic acid ligase activity"/>
    <property type="evidence" value="ECO:0007669"/>
    <property type="project" value="TreeGrafter"/>
</dbReference>
<dbReference type="GO" id="GO:0005524">
    <property type="term" value="F:ATP binding"/>
    <property type="evidence" value="ECO:0007669"/>
    <property type="project" value="UniProtKB-UniRule"/>
</dbReference>
<dbReference type="STRING" id="1416778.SAMN05443633_101721"/>
<proteinExistence type="predicted"/>
<dbReference type="Proteomes" id="UP000184518">
    <property type="component" value="Unassembled WGS sequence"/>
</dbReference>
<dbReference type="AlphaFoldDB" id="A0A1M4VAT2"/>
<dbReference type="Pfam" id="PF08443">
    <property type="entry name" value="RimK"/>
    <property type="match status" value="1"/>
</dbReference>
<feature type="domain" description="ATP-grasp" evidence="2">
    <location>
        <begin position="131"/>
        <end position="319"/>
    </location>
</feature>
<dbReference type="InterPro" id="IPR048936">
    <property type="entry name" value="MvdD-like_ATPgrasp"/>
</dbReference>
<dbReference type="OrthoDB" id="583309at2"/>
<keyword evidence="1" id="KW-0067">ATP-binding</keyword>
<accession>A0A1M4VAT2</accession>